<reference evidence="2" key="1">
    <citation type="submission" date="2020-01" db="EMBL/GenBank/DDBJ databases">
        <authorList>
            <person name="Meier V. D."/>
            <person name="Meier V D."/>
        </authorList>
    </citation>
    <scope>NUCLEOTIDE SEQUENCE</scope>
    <source>
        <strain evidence="2">HLG_WM_MAG_01</strain>
    </source>
</reference>
<name>A0A6S6UK75_9BACT</name>
<dbReference type="InterPro" id="IPR001387">
    <property type="entry name" value="Cro/C1-type_HTH"/>
</dbReference>
<protein>
    <recommendedName>
        <fullName evidence="1">HTH cro/C1-type domain-containing protein</fullName>
    </recommendedName>
</protein>
<dbReference type="AlphaFoldDB" id="A0A6S6UK75"/>
<dbReference type="PROSITE" id="PS50943">
    <property type="entry name" value="HTH_CROC1"/>
    <property type="match status" value="1"/>
</dbReference>
<feature type="domain" description="HTH cro/C1-type" evidence="1">
    <location>
        <begin position="40"/>
        <end position="73"/>
    </location>
</feature>
<dbReference type="CDD" id="cd00093">
    <property type="entry name" value="HTH_XRE"/>
    <property type="match status" value="1"/>
</dbReference>
<dbReference type="InterPro" id="IPR010982">
    <property type="entry name" value="Lambda_DNA-bd_dom_sf"/>
</dbReference>
<dbReference type="Gene3D" id="1.10.260.40">
    <property type="entry name" value="lambda repressor-like DNA-binding domains"/>
    <property type="match status" value="1"/>
</dbReference>
<evidence type="ECO:0000313" key="2">
    <source>
        <dbReference type="EMBL" id="CAA6827943.1"/>
    </source>
</evidence>
<gene>
    <name evidence="2" type="ORF">HELGO_WM9616</name>
</gene>
<proteinExistence type="predicted"/>
<evidence type="ECO:0000259" key="1">
    <source>
        <dbReference type="PROSITE" id="PS50943"/>
    </source>
</evidence>
<organism evidence="2">
    <name type="scientific">uncultured Sulfurovum sp</name>
    <dbReference type="NCBI Taxonomy" id="269237"/>
    <lineage>
        <taxon>Bacteria</taxon>
        <taxon>Pseudomonadati</taxon>
        <taxon>Campylobacterota</taxon>
        <taxon>Epsilonproteobacteria</taxon>
        <taxon>Campylobacterales</taxon>
        <taxon>Sulfurovaceae</taxon>
        <taxon>Sulfurovum</taxon>
        <taxon>environmental samples</taxon>
    </lineage>
</organism>
<dbReference type="EMBL" id="CACVAS010000168">
    <property type="protein sequence ID" value="CAA6827943.1"/>
    <property type="molecule type" value="Genomic_DNA"/>
</dbReference>
<dbReference type="SUPFAM" id="SSF47413">
    <property type="entry name" value="lambda repressor-like DNA-binding domains"/>
    <property type="match status" value="1"/>
</dbReference>
<dbReference type="GO" id="GO:0003677">
    <property type="term" value="F:DNA binding"/>
    <property type="evidence" value="ECO:0007669"/>
    <property type="project" value="InterPro"/>
</dbReference>
<accession>A0A6S6UK75</accession>
<sequence length="126" mass="14685">MQVRDKINYMIEEKNMSKTDFAEKLLALEPKLNSTGKLPSLSTVYGYLNGRREIKIELIPYIAEVLDIKEQELFEFDIEYATEFNYVMSKEVREIISLLQFVPAAKIIELKDNLTKFKELASEDLV</sequence>